<accession>A0A1T4MW42</accession>
<dbReference type="AlphaFoldDB" id="A0A1T4MW42"/>
<dbReference type="NCBIfam" id="NF002805">
    <property type="entry name" value="PRK02947.1"/>
    <property type="match status" value="1"/>
</dbReference>
<dbReference type="GO" id="GO:0016853">
    <property type="term" value="F:isomerase activity"/>
    <property type="evidence" value="ECO:0007669"/>
    <property type="project" value="UniProtKB-KW"/>
</dbReference>
<proteinExistence type="predicted"/>
<dbReference type="Gene3D" id="3.40.50.10490">
    <property type="entry name" value="Glucose-6-phosphate isomerase like protein, domain 1"/>
    <property type="match status" value="1"/>
</dbReference>
<keyword evidence="3" id="KW-1185">Reference proteome</keyword>
<dbReference type="OrthoDB" id="9805185at2"/>
<dbReference type="Pfam" id="PF13580">
    <property type="entry name" value="SIS_2"/>
    <property type="match status" value="1"/>
</dbReference>
<dbReference type="Proteomes" id="UP000243297">
    <property type="component" value="Unassembled WGS sequence"/>
</dbReference>
<feature type="domain" description="SIS" evidence="1">
    <location>
        <begin position="6"/>
        <end position="145"/>
    </location>
</feature>
<dbReference type="RefSeq" id="WP_078711847.1">
    <property type="nucleotide sequence ID" value="NZ_FUWY01000003.1"/>
</dbReference>
<evidence type="ECO:0000313" key="2">
    <source>
        <dbReference type="EMBL" id="SJZ71330.1"/>
    </source>
</evidence>
<reference evidence="3" key="1">
    <citation type="submission" date="2017-02" db="EMBL/GenBank/DDBJ databases">
        <authorList>
            <person name="Varghese N."/>
            <person name="Submissions S."/>
        </authorList>
    </citation>
    <scope>NUCLEOTIDE SEQUENCE [LARGE SCALE GENOMIC DNA]</scope>
    <source>
        <strain evidence="3">ATCC 25662</strain>
    </source>
</reference>
<dbReference type="InterPro" id="IPR001347">
    <property type="entry name" value="SIS_dom"/>
</dbReference>
<dbReference type="InterPro" id="IPR050099">
    <property type="entry name" value="SIS_GmhA/DiaA_subfam"/>
</dbReference>
<dbReference type="InterPro" id="IPR046348">
    <property type="entry name" value="SIS_dom_sf"/>
</dbReference>
<name>A0A1T4MW42_9FIRM</name>
<evidence type="ECO:0000259" key="1">
    <source>
        <dbReference type="Pfam" id="PF13580"/>
    </source>
</evidence>
<evidence type="ECO:0000313" key="3">
    <source>
        <dbReference type="Proteomes" id="UP000243297"/>
    </source>
</evidence>
<dbReference type="EMBL" id="FUWY01000003">
    <property type="protein sequence ID" value="SJZ71330.1"/>
    <property type="molecule type" value="Genomic_DNA"/>
</dbReference>
<dbReference type="STRING" id="118967.SAMN02745191_1447"/>
<gene>
    <name evidence="2" type="ORF">SAMN02745191_1447</name>
</gene>
<dbReference type="PANTHER" id="PTHR30390:SF7">
    <property type="entry name" value="PHOSPHOHEPTOSE ISOMERASE"/>
    <property type="match status" value="1"/>
</dbReference>
<dbReference type="PANTHER" id="PTHR30390">
    <property type="entry name" value="SEDOHEPTULOSE 7-PHOSPHATE ISOMERASE / DNAA INITIATOR-ASSOCIATING FACTOR FOR REPLICATION INITIATION"/>
    <property type="match status" value="1"/>
</dbReference>
<dbReference type="SUPFAM" id="SSF53697">
    <property type="entry name" value="SIS domain"/>
    <property type="match status" value="1"/>
</dbReference>
<organism evidence="2 3">
    <name type="scientific">Anaerorhabdus furcosa</name>
    <dbReference type="NCBI Taxonomy" id="118967"/>
    <lineage>
        <taxon>Bacteria</taxon>
        <taxon>Bacillati</taxon>
        <taxon>Bacillota</taxon>
        <taxon>Erysipelotrichia</taxon>
        <taxon>Erysipelotrichales</taxon>
        <taxon>Erysipelotrichaceae</taxon>
        <taxon>Anaerorhabdus</taxon>
    </lineage>
</organism>
<dbReference type="GO" id="GO:1901135">
    <property type="term" value="P:carbohydrate derivative metabolic process"/>
    <property type="evidence" value="ECO:0007669"/>
    <property type="project" value="InterPro"/>
</dbReference>
<keyword evidence="2" id="KW-0413">Isomerase</keyword>
<dbReference type="GO" id="GO:0097367">
    <property type="term" value="F:carbohydrate derivative binding"/>
    <property type="evidence" value="ECO:0007669"/>
    <property type="project" value="InterPro"/>
</dbReference>
<protein>
    <submittedName>
        <fullName evidence="2">Uncharacterized protein, contains SIS (Sugar ISomerase) phosphosugar binding domain</fullName>
    </submittedName>
</protein>
<sequence>MGTTKDFFQVAKEYLEKAKETQREPIKNAAVMMANCMETDGIVQLFGIDQGRAFSMELGYRAGGLMPFHQFNTKDLALRGVISEQELYAEGFNNRTEMAHKLWDLYRVEPTDMFILISNTGCEGIIVETALMAKEKGKKVIAVVSKATCAETDSKHPSGKKLVDVADIVIDNCSLSHDALLDLDGTHKITQISTITGNVIAQMITAEVYHYLKNKGSECPVLLSANIKGADVHNRALSDKYLGRWNS</sequence>